<evidence type="ECO:0008006" key="7">
    <source>
        <dbReference type="Google" id="ProtNLM"/>
    </source>
</evidence>
<dbReference type="AlphaFoldDB" id="A0A0T5YY04"/>
<evidence type="ECO:0000256" key="2">
    <source>
        <dbReference type="SAM" id="MobiDB-lite"/>
    </source>
</evidence>
<organism evidence="3 6">
    <name type="scientific">endosymbiont of Ridgeia piscesae</name>
    <dbReference type="NCBI Taxonomy" id="54398"/>
    <lineage>
        <taxon>Bacteria</taxon>
        <taxon>Pseudomonadati</taxon>
        <taxon>Pseudomonadota</taxon>
        <taxon>Gammaproteobacteria</taxon>
        <taxon>sulfur-oxidizing symbionts</taxon>
    </lineage>
</organism>
<evidence type="ECO:0000313" key="3">
    <source>
        <dbReference type="EMBL" id="KRT55529.1"/>
    </source>
</evidence>
<evidence type="ECO:0000313" key="5">
    <source>
        <dbReference type="Proteomes" id="UP000051276"/>
    </source>
</evidence>
<sequence length="323" mass="36387">MESMGEKLSQQTSALEQGLKQAGKRLTNHDQQIETLHTVDEEIKQTTSKLGQKTHQLKIATDSLENKSQGLSQAVNQLNSETDALQERSNQQEQGISSVIQDERHHFKMLGISLILVVLAVAVFSSYQQYRWHQENKLDQRVAQQFDLNAQQQVAMAQQVASLQQQLSAQHAAASAHQQDSEAMAQQVKVLKQKITRLKSELANMGDSVESLDGRVVAIAPLHQFGSDNTIHGPEWLASQPSNHYAIRLTSVASKQQLYKIADRYGHYLKQDLAYLKSGNHYQLIYGSFNSYRAAASAMRRMPSPDYRNRPQVEQLARIQARI</sequence>
<dbReference type="EMBL" id="LMXI01000282">
    <property type="protein sequence ID" value="KRT58725.1"/>
    <property type="molecule type" value="Genomic_DNA"/>
</dbReference>
<dbReference type="Proteomes" id="UP000051634">
    <property type="component" value="Unassembled WGS sequence"/>
</dbReference>
<comment type="caution">
    <text evidence="3">The sequence shown here is derived from an EMBL/GenBank/DDBJ whole genome shotgun (WGS) entry which is preliminary data.</text>
</comment>
<dbReference type="STRING" id="54398.Ga0074115_1201"/>
<dbReference type="Gene3D" id="1.20.5.340">
    <property type="match status" value="1"/>
</dbReference>
<feature type="coiled-coil region" evidence="1">
    <location>
        <begin position="61"/>
        <end position="95"/>
    </location>
</feature>
<dbReference type="Proteomes" id="UP000051276">
    <property type="component" value="Unassembled WGS sequence"/>
</dbReference>
<dbReference type="GO" id="GO:0042834">
    <property type="term" value="F:peptidoglycan binding"/>
    <property type="evidence" value="ECO:0007669"/>
    <property type="project" value="InterPro"/>
</dbReference>
<evidence type="ECO:0000256" key="1">
    <source>
        <dbReference type="SAM" id="Coils"/>
    </source>
</evidence>
<feature type="coiled-coil region" evidence="1">
    <location>
        <begin position="181"/>
        <end position="208"/>
    </location>
</feature>
<accession>A0A0T5YY04</accession>
<feature type="region of interest" description="Disordered" evidence="2">
    <location>
        <begin position="1"/>
        <end position="24"/>
    </location>
</feature>
<keyword evidence="6" id="KW-1185">Reference proteome</keyword>
<evidence type="ECO:0000313" key="6">
    <source>
        <dbReference type="Proteomes" id="UP000051634"/>
    </source>
</evidence>
<proteinExistence type="predicted"/>
<dbReference type="EMBL" id="LDXT01000077">
    <property type="protein sequence ID" value="KRT55529.1"/>
    <property type="molecule type" value="Genomic_DNA"/>
</dbReference>
<dbReference type="InterPro" id="IPR036680">
    <property type="entry name" value="SPOR-like_sf"/>
</dbReference>
<name>A0A0T5YY04_9GAMM</name>
<gene>
    <name evidence="3" type="ORF">Ga0074115_1201</name>
    <name evidence="4" type="ORF">Ga0076813_14124</name>
</gene>
<dbReference type="Gene3D" id="3.30.70.1070">
    <property type="entry name" value="Sporulation related repeat"/>
    <property type="match status" value="1"/>
</dbReference>
<reference evidence="5 6" key="1">
    <citation type="submission" date="2015-11" db="EMBL/GenBank/DDBJ databases">
        <title>The genome of Candidatus Endoriftia persephone in Ridgeia piscesae and population structure of the North Eastern Pacific vestimentiferan symbionts.</title>
        <authorList>
            <person name="Perez M."/>
            <person name="Juniper K.S."/>
        </authorList>
    </citation>
    <scope>NUCLEOTIDE SEQUENCE [LARGE SCALE GENOMIC DNA]</scope>
    <source>
        <strain evidence="4">Ind10</strain>
        <strain evidence="3">Ind11</strain>
    </source>
</reference>
<protein>
    <recommendedName>
        <fullName evidence="7">SPOR domain-containing protein</fullName>
    </recommendedName>
</protein>
<evidence type="ECO:0000313" key="4">
    <source>
        <dbReference type="EMBL" id="KRT58725.1"/>
    </source>
</evidence>
<keyword evidence="1" id="KW-0175">Coiled coil</keyword>